<accession>A0A1R1S0Y0</accession>
<reference evidence="1 2" key="1">
    <citation type="submission" date="2017-01" db="EMBL/GenBank/DDBJ databases">
        <title>Bacillus phylogenomics.</title>
        <authorList>
            <person name="Dunlap C."/>
        </authorList>
    </citation>
    <scope>NUCLEOTIDE SEQUENCE [LARGE SCALE GENOMIC DNA]</scope>
    <source>
        <strain evidence="1 2">NRRL B-41282</strain>
    </source>
</reference>
<dbReference type="Proteomes" id="UP000187367">
    <property type="component" value="Unassembled WGS sequence"/>
</dbReference>
<accession>A0A1R1QWC8</accession>
<dbReference type="EMBL" id="MTJL01000005">
    <property type="protein sequence ID" value="OMI08966.1"/>
    <property type="molecule type" value="Genomic_DNA"/>
</dbReference>
<name>A0A1R1S0Y0_9BACI</name>
<keyword evidence="2" id="KW-1185">Reference proteome</keyword>
<evidence type="ECO:0000313" key="2">
    <source>
        <dbReference type="Proteomes" id="UP000187367"/>
    </source>
</evidence>
<gene>
    <name evidence="1" type="ORF">BW143_02635</name>
</gene>
<dbReference type="AlphaFoldDB" id="A0A1R1S0Y0"/>
<protein>
    <submittedName>
        <fullName evidence="1">Uncharacterized protein</fullName>
    </submittedName>
</protein>
<organism evidence="1 2">
    <name type="scientific">Bacillus swezeyi</name>
    <dbReference type="NCBI Taxonomy" id="1925020"/>
    <lineage>
        <taxon>Bacteria</taxon>
        <taxon>Bacillati</taxon>
        <taxon>Bacillota</taxon>
        <taxon>Bacilli</taxon>
        <taxon>Bacillales</taxon>
        <taxon>Bacillaceae</taxon>
        <taxon>Bacillus</taxon>
    </lineage>
</organism>
<evidence type="ECO:0000313" key="1">
    <source>
        <dbReference type="EMBL" id="OMI08966.1"/>
    </source>
</evidence>
<comment type="caution">
    <text evidence="1">The sequence shown here is derived from an EMBL/GenBank/DDBJ whole genome shotgun (WGS) entry which is preliminary data.</text>
</comment>
<proteinExistence type="predicted"/>
<sequence length="74" mass="8630">MFDAFITLSFYIVWWPESVGEFPVFSRFQTSHFERIKKAGHSQKRTTRCLIALPHRYAAGFQLRHHADSKGCAN</sequence>